<accession>A0A2P2J0A1</accession>
<name>A0A2P2J0A1_RHIMU</name>
<reference evidence="1" key="1">
    <citation type="submission" date="2018-02" db="EMBL/GenBank/DDBJ databases">
        <title>Rhizophora mucronata_Transcriptome.</title>
        <authorList>
            <person name="Meera S.P."/>
            <person name="Sreeshan A."/>
            <person name="Augustine A."/>
        </authorList>
    </citation>
    <scope>NUCLEOTIDE SEQUENCE</scope>
    <source>
        <tissue evidence="1">Leaf</tissue>
    </source>
</reference>
<dbReference type="EMBL" id="GGEC01006418">
    <property type="protein sequence ID" value="MBW86901.1"/>
    <property type="molecule type" value="Transcribed_RNA"/>
</dbReference>
<evidence type="ECO:0000313" key="1">
    <source>
        <dbReference type="EMBL" id="MBW86901.1"/>
    </source>
</evidence>
<organism evidence="1">
    <name type="scientific">Rhizophora mucronata</name>
    <name type="common">Asiatic mangrove</name>
    <dbReference type="NCBI Taxonomy" id="61149"/>
    <lineage>
        <taxon>Eukaryota</taxon>
        <taxon>Viridiplantae</taxon>
        <taxon>Streptophyta</taxon>
        <taxon>Embryophyta</taxon>
        <taxon>Tracheophyta</taxon>
        <taxon>Spermatophyta</taxon>
        <taxon>Magnoliopsida</taxon>
        <taxon>eudicotyledons</taxon>
        <taxon>Gunneridae</taxon>
        <taxon>Pentapetalae</taxon>
        <taxon>rosids</taxon>
        <taxon>fabids</taxon>
        <taxon>Malpighiales</taxon>
        <taxon>Rhizophoraceae</taxon>
        <taxon>Rhizophora</taxon>
    </lineage>
</organism>
<sequence length="13" mass="1678">MYVKYNSLQKIYK</sequence>
<protein>
    <submittedName>
        <fullName evidence="1">Uncharacterized protein</fullName>
    </submittedName>
</protein>
<proteinExistence type="predicted"/>